<dbReference type="Pfam" id="PF03816">
    <property type="entry name" value="LytR_cpsA_psr"/>
    <property type="match status" value="1"/>
</dbReference>
<dbReference type="PANTHER" id="PTHR33392:SF6">
    <property type="entry name" value="POLYISOPRENYL-TEICHOIC ACID--PEPTIDOGLYCAN TEICHOIC ACID TRANSFERASE TAGU"/>
    <property type="match status" value="1"/>
</dbReference>
<protein>
    <submittedName>
        <fullName evidence="4">LytR family transcriptional regulator</fullName>
    </submittedName>
</protein>
<feature type="domain" description="Cell envelope-related transcriptional attenuator" evidence="3">
    <location>
        <begin position="97"/>
        <end position="258"/>
    </location>
</feature>
<reference evidence="4 5" key="1">
    <citation type="submission" date="2019-07" db="EMBL/GenBank/DDBJ databases">
        <authorList>
            <person name="Kim J."/>
        </authorList>
    </citation>
    <scope>NUCLEOTIDE SEQUENCE [LARGE SCALE GENOMIC DNA]</scope>
    <source>
        <strain evidence="4 5">JC52</strain>
    </source>
</reference>
<dbReference type="NCBIfam" id="TIGR00350">
    <property type="entry name" value="lytR_cpsA_psr"/>
    <property type="match status" value="1"/>
</dbReference>
<dbReference type="RefSeq" id="WP_144853409.1">
    <property type="nucleotide sequence ID" value="NZ_VNJI01000050.1"/>
</dbReference>
<feature type="region of interest" description="Disordered" evidence="2">
    <location>
        <begin position="338"/>
        <end position="360"/>
    </location>
</feature>
<feature type="compositionally biased region" description="Low complexity" evidence="2">
    <location>
        <begin position="349"/>
        <end position="360"/>
    </location>
</feature>
<evidence type="ECO:0000256" key="2">
    <source>
        <dbReference type="SAM" id="MobiDB-lite"/>
    </source>
</evidence>
<accession>A0A559K3I7</accession>
<dbReference type="PANTHER" id="PTHR33392">
    <property type="entry name" value="POLYISOPRENYL-TEICHOIC ACID--PEPTIDOGLYCAN TEICHOIC ACID TRANSFERASE TAGU"/>
    <property type="match status" value="1"/>
</dbReference>
<proteinExistence type="inferred from homology"/>
<evidence type="ECO:0000313" key="4">
    <source>
        <dbReference type="EMBL" id="TVY06705.1"/>
    </source>
</evidence>
<dbReference type="InterPro" id="IPR004474">
    <property type="entry name" value="LytR_CpsA_psr"/>
</dbReference>
<comment type="caution">
    <text evidence="4">The sequence shown here is derived from an EMBL/GenBank/DDBJ whole genome shotgun (WGS) entry which is preliminary data.</text>
</comment>
<sequence length="385" mass="42180">MVRSRRKPKRRKVLQTALLCLSLLGVGAAGFSGYLVYKANHALNQMSLGAPGSLEPGASGDGASPIPSSSQPGQEWRPMTFLLTGLDNREGSDGSMNTDVLMLATLNPKTSSATIVSIPRDVELKPKELGLSPHKINYFYAYYYNQNQVTALSKTKALFSQMFDLPIDYMVMIDFNGFREVVDELGGLELDVDMDMKYVDDEDGTNINLKKGQQKLSGKQTLDFLRYRKSNRGTEESSDLERNMRQQQVLSKLIDKLTSFSGVSQWGGVLDIAGRNVKTDIPSDQLRTFVLSLQKLKPATMEFIHLDGEWESPYIVPKESDLRQAIAALKARREDGGVQAGGGLGSVSGSGAASSGATVTSATYDRLRERFGVEPDPPAKKPVVR</sequence>
<dbReference type="Proteomes" id="UP000317036">
    <property type="component" value="Unassembled WGS sequence"/>
</dbReference>
<dbReference type="OrthoDB" id="27330at2"/>
<dbReference type="InterPro" id="IPR050922">
    <property type="entry name" value="LytR/CpsA/Psr_CW_biosynth"/>
</dbReference>
<dbReference type="EMBL" id="VNJI01000050">
    <property type="protein sequence ID" value="TVY06705.1"/>
    <property type="molecule type" value="Genomic_DNA"/>
</dbReference>
<name>A0A559K3I7_9BACL</name>
<keyword evidence="5" id="KW-1185">Reference proteome</keyword>
<dbReference type="AlphaFoldDB" id="A0A559K3I7"/>
<gene>
    <name evidence="4" type="ORF">FPZ49_28075</name>
</gene>
<evidence type="ECO:0000313" key="5">
    <source>
        <dbReference type="Proteomes" id="UP000317036"/>
    </source>
</evidence>
<feature type="region of interest" description="Disordered" evidence="2">
    <location>
        <begin position="53"/>
        <end position="76"/>
    </location>
</feature>
<evidence type="ECO:0000259" key="3">
    <source>
        <dbReference type="Pfam" id="PF03816"/>
    </source>
</evidence>
<dbReference type="Gene3D" id="3.40.630.190">
    <property type="entry name" value="LCP protein"/>
    <property type="match status" value="1"/>
</dbReference>
<feature type="compositionally biased region" description="Gly residues" evidence="2">
    <location>
        <begin position="338"/>
        <end position="348"/>
    </location>
</feature>
<evidence type="ECO:0000256" key="1">
    <source>
        <dbReference type="ARBA" id="ARBA00006068"/>
    </source>
</evidence>
<organism evidence="4 5">
    <name type="scientific">Paenibacillus cremeus</name>
    <dbReference type="NCBI Taxonomy" id="2163881"/>
    <lineage>
        <taxon>Bacteria</taxon>
        <taxon>Bacillati</taxon>
        <taxon>Bacillota</taxon>
        <taxon>Bacilli</taxon>
        <taxon>Bacillales</taxon>
        <taxon>Paenibacillaceae</taxon>
        <taxon>Paenibacillus</taxon>
    </lineage>
</organism>
<comment type="similarity">
    <text evidence="1">Belongs to the LytR/CpsA/Psr (LCP) family.</text>
</comment>